<dbReference type="OrthoDB" id="5190473at2"/>
<dbReference type="Gene3D" id="2.60.120.10">
    <property type="entry name" value="Jelly Rolls"/>
    <property type="match status" value="1"/>
</dbReference>
<dbReference type="AlphaFoldDB" id="A0A345NL36"/>
<dbReference type="KEGG" id="orn:DV701_06035"/>
<organism evidence="1 2">
    <name type="scientific">Ornithinimicrobium avium</name>
    <dbReference type="NCBI Taxonomy" id="2283195"/>
    <lineage>
        <taxon>Bacteria</taxon>
        <taxon>Bacillati</taxon>
        <taxon>Actinomycetota</taxon>
        <taxon>Actinomycetes</taxon>
        <taxon>Micrococcales</taxon>
        <taxon>Ornithinimicrobiaceae</taxon>
        <taxon>Ornithinimicrobium</taxon>
    </lineage>
</organism>
<proteinExistence type="predicted"/>
<dbReference type="PANTHER" id="PTHR37694">
    <property type="entry name" value="SLR8022 PROTEIN"/>
    <property type="match status" value="1"/>
</dbReference>
<dbReference type="Proteomes" id="UP000253790">
    <property type="component" value="Chromosome"/>
</dbReference>
<accession>A0A345NL36</accession>
<evidence type="ECO:0000313" key="2">
    <source>
        <dbReference type="Proteomes" id="UP000253790"/>
    </source>
</evidence>
<keyword evidence="2" id="KW-1185">Reference proteome</keyword>
<dbReference type="SUPFAM" id="SSF51182">
    <property type="entry name" value="RmlC-like cupins"/>
    <property type="match status" value="1"/>
</dbReference>
<dbReference type="CDD" id="cd02230">
    <property type="entry name" value="cupin_HP0902-like"/>
    <property type="match status" value="1"/>
</dbReference>
<dbReference type="EMBL" id="CP031229">
    <property type="protein sequence ID" value="AXH95744.1"/>
    <property type="molecule type" value="Genomic_DNA"/>
</dbReference>
<gene>
    <name evidence="1" type="ORF">DV701_06035</name>
</gene>
<dbReference type="InterPro" id="IPR014710">
    <property type="entry name" value="RmlC-like_jellyroll"/>
</dbReference>
<dbReference type="InterPro" id="IPR011051">
    <property type="entry name" value="RmlC_Cupin_sf"/>
</dbReference>
<sequence length="110" mass="11902">MEKHSLTALARTLLEGARSSSTGRSARTVYGGHEHFLRQTMVALLEGRALDDHDGPGEATLHVLSGRVRLVGEDAEWEGIAGDLLVVPTARHRLDALQDSAFLLTVCTRS</sequence>
<evidence type="ECO:0000313" key="1">
    <source>
        <dbReference type="EMBL" id="AXH95744.1"/>
    </source>
</evidence>
<name>A0A345NL36_9MICO</name>
<dbReference type="PANTHER" id="PTHR37694:SF1">
    <property type="entry name" value="SLR8022 PROTEIN"/>
    <property type="match status" value="1"/>
</dbReference>
<protein>
    <submittedName>
        <fullName evidence="1">LuxR family transcriptional regulator</fullName>
    </submittedName>
</protein>
<reference evidence="1 2" key="1">
    <citation type="submission" date="2018-07" db="EMBL/GenBank/DDBJ databases">
        <title>Complete genome sequencing of Ornithinimicrobium sp. AMA3305.</title>
        <authorList>
            <person name="Bae J.-W."/>
        </authorList>
    </citation>
    <scope>NUCLEOTIDE SEQUENCE [LARGE SCALE GENOMIC DNA]</scope>
    <source>
        <strain evidence="1 2">AMA3305</strain>
    </source>
</reference>
<dbReference type="RefSeq" id="WP_114927509.1">
    <property type="nucleotide sequence ID" value="NZ_CP031229.1"/>
</dbReference>